<evidence type="ECO:0000256" key="2">
    <source>
        <dbReference type="ARBA" id="ARBA00022649"/>
    </source>
</evidence>
<keyword evidence="3" id="KW-0540">Nuclease</keyword>
<evidence type="ECO:0000256" key="1">
    <source>
        <dbReference type="ARBA" id="ARBA00006620"/>
    </source>
</evidence>
<organism evidence="8 9">
    <name type="scientific">Nostoc paludosum FACHB-159</name>
    <dbReference type="NCBI Taxonomy" id="2692908"/>
    <lineage>
        <taxon>Bacteria</taxon>
        <taxon>Bacillati</taxon>
        <taxon>Cyanobacteriota</taxon>
        <taxon>Cyanophyceae</taxon>
        <taxon>Nostocales</taxon>
        <taxon>Nostocaceae</taxon>
        <taxon>Nostoc</taxon>
    </lineage>
</organism>
<dbReference type="SUPFAM" id="SSF54786">
    <property type="entry name" value="YcfA/nrd intein domain"/>
    <property type="match status" value="1"/>
</dbReference>
<dbReference type="Gene3D" id="3.30.920.30">
    <property type="entry name" value="Hypothetical protein"/>
    <property type="match status" value="1"/>
</dbReference>
<proteinExistence type="inferred from homology"/>
<name>A0ABR8K4D9_9NOSO</name>
<keyword evidence="5" id="KW-0378">Hydrolase</keyword>
<dbReference type="Pfam" id="PF07927">
    <property type="entry name" value="HicA_toxin"/>
    <property type="match status" value="1"/>
</dbReference>
<evidence type="ECO:0000313" key="9">
    <source>
        <dbReference type="Proteomes" id="UP000637383"/>
    </source>
</evidence>
<sequence>MKRRDLISKLEEMGCIFIRHGGKHDWYQNPITKISQAVPRHREINEQLAKHIIKMLSDEAG</sequence>
<keyword evidence="4" id="KW-0255">Endonuclease</keyword>
<evidence type="ECO:0000256" key="6">
    <source>
        <dbReference type="ARBA" id="ARBA00022884"/>
    </source>
</evidence>
<keyword evidence="7" id="KW-0346">Stress response</keyword>
<evidence type="ECO:0000313" key="8">
    <source>
        <dbReference type="EMBL" id="MBD2733185.1"/>
    </source>
</evidence>
<keyword evidence="2" id="KW-1277">Toxin-antitoxin system</keyword>
<accession>A0ABR8K4D9</accession>
<keyword evidence="6" id="KW-0694">RNA-binding</keyword>
<dbReference type="InterPro" id="IPR038570">
    <property type="entry name" value="HicA_sf"/>
</dbReference>
<reference evidence="8 9" key="1">
    <citation type="journal article" date="2020" name="ISME J.">
        <title>Comparative genomics reveals insights into cyanobacterial evolution and habitat adaptation.</title>
        <authorList>
            <person name="Chen M.Y."/>
            <person name="Teng W.K."/>
            <person name="Zhao L."/>
            <person name="Hu C.X."/>
            <person name="Zhou Y.K."/>
            <person name="Han B.P."/>
            <person name="Song L.R."/>
            <person name="Shu W.S."/>
        </authorList>
    </citation>
    <scope>NUCLEOTIDE SEQUENCE [LARGE SCALE GENOMIC DNA]</scope>
    <source>
        <strain evidence="8 9">FACHB-159</strain>
    </source>
</reference>
<dbReference type="Proteomes" id="UP000637383">
    <property type="component" value="Unassembled WGS sequence"/>
</dbReference>
<dbReference type="EMBL" id="JACJTU010000003">
    <property type="protein sequence ID" value="MBD2733185.1"/>
    <property type="molecule type" value="Genomic_DNA"/>
</dbReference>
<evidence type="ECO:0000256" key="4">
    <source>
        <dbReference type="ARBA" id="ARBA00022759"/>
    </source>
</evidence>
<evidence type="ECO:0000256" key="7">
    <source>
        <dbReference type="ARBA" id="ARBA00023016"/>
    </source>
</evidence>
<dbReference type="RefSeq" id="WP_190953947.1">
    <property type="nucleotide sequence ID" value="NZ_JACJTU010000003.1"/>
</dbReference>
<comment type="similarity">
    <text evidence="1">Belongs to the HicA mRNA interferase family.</text>
</comment>
<keyword evidence="9" id="KW-1185">Reference proteome</keyword>
<comment type="caution">
    <text evidence="8">The sequence shown here is derived from an EMBL/GenBank/DDBJ whole genome shotgun (WGS) entry which is preliminary data.</text>
</comment>
<evidence type="ECO:0000256" key="3">
    <source>
        <dbReference type="ARBA" id="ARBA00022722"/>
    </source>
</evidence>
<dbReference type="InterPro" id="IPR012933">
    <property type="entry name" value="HicA_mRNA_interferase"/>
</dbReference>
<gene>
    <name evidence="8" type="ORF">H6H03_04555</name>
</gene>
<protein>
    <submittedName>
        <fullName evidence="8">Type II toxin-antitoxin system HicA family toxin</fullName>
    </submittedName>
</protein>
<evidence type="ECO:0000256" key="5">
    <source>
        <dbReference type="ARBA" id="ARBA00022801"/>
    </source>
</evidence>